<gene>
    <name evidence="3" type="ORF">K504DRAFT_418304</name>
</gene>
<dbReference type="OrthoDB" id="3885310at2759"/>
<organism evidence="3 4">
    <name type="scientific">Pleomassaria siparia CBS 279.74</name>
    <dbReference type="NCBI Taxonomy" id="1314801"/>
    <lineage>
        <taxon>Eukaryota</taxon>
        <taxon>Fungi</taxon>
        <taxon>Dikarya</taxon>
        <taxon>Ascomycota</taxon>
        <taxon>Pezizomycotina</taxon>
        <taxon>Dothideomycetes</taxon>
        <taxon>Pleosporomycetidae</taxon>
        <taxon>Pleosporales</taxon>
        <taxon>Pleomassariaceae</taxon>
        <taxon>Pleomassaria</taxon>
    </lineage>
</organism>
<dbReference type="InterPro" id="IPR056884">
    <property type="entry name" value="NPHP3-like_N"/>
</dbReference>
<proteinExistence type="predicted"/>
<keyword evidence="4" id="KW-1185">Reference proteome</keyword>
<dbReference type="Gene3D" id="3.40.50.300">
    <property type="entry name" value="P-loop containing nucleotide triphosphate hydrolases"/>
    <property type="match status" value="1"/>
</dbReference>
<dbReference type="Proteomes" id="UP000799428">
    <property type="component" value="Unassembled WGS sequence"/>
</dbReference>
<keyword evidence="1" id="KW-0677">Repeat</keyword>
<evidence type="ECO:0000313" key="3">
    <source>
        <dbReference type="EMBL" id="KAF2703362.1"/>
    </source>
</evidence>
<evidence type="ECO:0000313" key="4">
    <source>
        <dbReference type="Proteomes" id="UP000799428"/>
    </source>
</evidence>
<dbReference type="EMBL" id="MU005787">
    <property type="protein sequence ID" value="KAF2703362.1"/>
    <property type="molecule type" value="Genomic_DNA"/>
</dbReference>
<protein>
    <recommendedName>
        <fullName evidence="2">Nephrocystin 3-like N-terminal domain-containing protein</fullName>
    </recommendedName>
</protein>
<feature type="domain" description="Nephrocystin 3-like N-terminal" evidence="2">
    <location>
        <begin position="43"/>
        <end position="209"/>
    </location>
</feature>
<dbReference type="Pfam" id="PF24883">
    <property type="entry name" value="NPHP3_N"/>
    <property type="match status" value="1"/>
</dbReference>
<reference evidence="3" key="1">
    <citation type="journal article" date="2020" name="Stud. Mycol.">
        <title>101 Dothideomycetes genomes: a test case for predicting lifestyles and emergence of pathogens.</title>
        <authorList>
            <person name="Haridas S."/>
            <person name="Albert R."/>
            <person name="Binder M."/>
            <person name="Bloem J."/>
            <person name="Labutti K."/>
            <person name="Salamov A."/>
            <person name="Andreopoulos B."/>
            <person name="Baker S."/>
            <person name="Barry K."/>
            <person name="Bills G."/>
            <person name="Bluhm B."/>
            <person name="Cannon C."/>
            <person name="Castanera R."/>
            <person name="Culley D."/>
            <person name="Daum C."/>
            <person name="Ezra D."/>
            <person name="Gonzalez J."/>
            <person name="Henrissat B."/>
            <person name="Kuo A."/>
            <person name="Liang C."/>
            <person name="Lipzen A."/>
            <person name="Lutzoni F."/>
            <person name="Magnuson J."/>
            <person name="Mondo S."/>
            <person name="Nolan M."/>
            <person name="Ohm R."/>
            <person name="Pangilinan J."/>
            <person name="Park H.-J."/>
            <person name="Ramirez L."/>
            <person name="Alfaro M."/>
            <person name="Sun H."/>
            <person name="Tritt A."/>
            <person name="Yoshinaga Y."/>
            <person name="Zwiers L.-H."/>
            <person name="Turgeon B."/>
            <person name="Goodwin S."/>
            <person name="Spatafora J."/>
            <person name="Crous P."/>
            <person name="Grigoriev I."/>
        </authorList>
    </citation>
    <scope>NUCLEOTIDE SEQUENCE</scope>
    <source>
        <strain evidence="3">CBS 279.74</strain>
    </source>
</reference>
<accession>A0A6G1JSV3</accession>
<dbReference type="InterPro" id="IPR027417">
    <property type="entry name" value="P-loop_NTPase"/>
</dbReference>
<name>A0A6G1JSV3_9PLEO</name>
<evidence type="ECO:0000259" key="2">
    <source>
        <dbReference type="Pfam" id="PF24883"/>
    </source>
</evidence>
<dbReference type="SUPFAM" id="SSF52540">
    <property type="entry name" value="P-loop containing nucleoside triphosphate hydrolases"/>
    <property type="match status" value="1"/>
</dbReference>
<dbReference type="AlphaFoldDB" id="A0A6G1JSV3"/>
<evidence type="ECO:0000256" key="1">
    <source>
        <dbReference type="ARBA" id="ARBA00022737"/>
    </source>
</evidence>
<sequence length="576" mass="64478">MDNSTTLGDEDGDVFAQDSIVHPAIQDNFAIPPDIFTKLFDGFFNHPLFNRWLKYQEHWPLDIVGGPGAGKTTFAALAAERIRDYSQSPHHHHSYLATVFISAGPVGNDLILVEDVLCSIYRQLTPSAAQVGPAVLDRYSDYQSAQHKGRNASVRIGLISEVLQWRVADICVKGQAFLILDNVDQCMAPLKELLERELCILQRIGLKVMVALRLLRHEAFGAPLDRVCDICRIQTSLYWYCTRCREDICENCKGEATLCRNCDFQSTWAQPDSFTIFIDSIPKPSLRSYVAWDLEREHGDLGLGTLENRLEPPLSLFGMAFRKAKPNGMGNEWIEDILNYTGTSIMQVKLALDRIHNSPSPDLVDLHPERLPANVQAIFNAGVNAITQQANNQANLALKSIAVVGKTGEVFEGKPIVELAASLKERRHPSSSNHLPLRSTEDVLHASRGYLKLLQVHNQTHVIVFNRLFYLFIFDEYNEELIMAYSQLRTSKIPRSATHVPKKIQEDSQNTSWAEVVEGLKSYQSPSLASITGLGSPSPLGREPLSAMRSQTFFQQNDVSNELSSKFGLGVFLKED</sequence>